<name>A0A0F9D4G8_9ZZZZ</name>
<protein>
    <submittedName>
        <fullName evidence="1">Uncharacterized protein</fullName>
    </submittedName>
</protein>
<organism evidence="1">
    <name type="scientific">marine sediment metagenome</name>
    <dbReference type="NCBI Taxonomy" id="412755"/>
    <lineage>
        <taxon>unclassified sequences</taxon>
        <taxon>metagenomes</taxon>
        <taxon>ecological metagenomes</taxon>
    </lineage>
</organism>
<evidence type="ECO:0000313" key="1">
    <source>
        <dbReference type="EMBL" id="KKL06973.1"/>
    </source>
</evidence>
<proteinExistence type="predicted"/>
<reference evidence="1" key="1">
    <citation type="journal article" date="2015" name="Nature">
        <title>Complex archaea that bridge the gap between prokaryotes and eukaryotes.</title>
        <authorList>
            <person name="Spang A."/>
            <person name="Saw J.H."/>
            <person name="Jorgensen S.L."/>
            <person name="Zaremba-Niedzwiedzka K."/>
            <person name="Martijn J."/>
            <person name="Lind A.E."/>
            <person name="van Eijk R."/>
            <person name="Schleper C."/>
            <person name="Guy L."/>
            <person name="Ettema T.J."/>
        </authorList>
    </citation>
    <scope>NUCLEOTIDE SEQUENCE</scope>
</reference>
<gene>
    <name evidence="1" type="ORF">LCGC14_2590670</name>
</gene>
<accession>A0A0F9D4G8</accession>
<dbReference type="AlphaFoldDB" id="A0A0F9D4G8"/>
<dbReference type="EMBL" id="LAZR01043476">
    <property type="protein sequence ID" value="KKL06973.1"/>
    <property type="molecule type" value="Genomic_DNA"/>
</dbReference>
<comment type="caution">
    <text evidence="1">The sequence shown here is derived from an EMBL/GenBank/DDBJ whole genome shotgun (WGS) entry which is preliminary data.</text>
</comment>
<sequence>MLFEHSTPMIRLHCGCVVTGMSAGEVRFKKPAADDGSRETGSFTALVATGHGIIYYDVVSTGALTGSGEWSFYPWTRFGQKEHIGKAHNEMIYTEGEG</sequence>